<dbReference type="GO" id="GO:0009063">
    <property type="term" value="P:amino acid catabolic process"/>
    <property type="evidence" value="ECO:0007669"/>
    <property type="project" value="InterPro"/>
</dbReference>
<dbReference type="InterPro" id="IPR034610">
    <property type="entry name" value="L-fuconate_dehydratase"/>
</dbReference>
<accession>A0A7M2X192</accession>
<dbReference type="InterPro" id="IPR013342">
    <property type="entry name" value="Mandelate_racemase_C"/>
</dbReference>
<dbReference type="PANTHER" id="PTHR13794">
    <property type="entry name" value="ENOLASE SUPERFAMILY, MANDELATE RACEMASE"/>
    <property type="match status" value="1"/>
</dbReference>
<evidence type="ECO:0000256" key="6">
    <source>
        <dbReference type="ARBA" id="ARBA00023239"/>
    </source>
</evidence>
<keyword evidence="6" id="KW-0456">Lyase</keyword>
<dbReference type="InterPro" id="IPR029065">
    <property type="entry name" value="Enolase_C-like"/>
</dbReference>
<dbReference type="SFLD" id="SFLDS00001">
    <property type="entry name" value="Enolase"/>
    <property type="match status" value="1"/>
</dbReference>
<dbReference type="RefSeq" id="WP_206294803.1">
    <property type="nucleotide sequence ID" value="NZ_CP063458.1"/>
</dbReference>
<evidence type="ECO:0000256" key="1">
    <source>
        <dbReference type="ARBA" id="ARBA00001737"/>
    </source>
</evidence>
<dbReference type="InterPro" id="IPR029017">
    <property type="entry name" value="Enolase-like_N"/>
</dbReference>
<dbReference type="KEGG" id="hbs:IPV69_09170"/>
<dbReference type="EMBL" id="CP063458">
    <property type="protein sequence ID" value="QOV91506.1"/>
    <property type="molecule type" value="Genomic_DNA"/>
</dbReference>
<evidence type="ECO:0000313" key="8">
    <source>
        <dbReference type="EMBL" id="QOV91506.1"/>
    </source>
</evidence>
<keyword evidence="5" id="KW-0460">Magnesium</keyword>
<gene>
    <name evidence="8" type="ORF">IPV69_09170</name>
</gene>
<dbReference type="AlphaFoldDB" id="A0A7M2X192"/>
<dbReference type="Proteomes" id="UP000593765">
    <property type="component" value="Chromosome"/>
</dbReference>
<name>A0A7M2X192_9BACT</name>
<dbReference type="Gene3D" id="3.20.20.120">
    <property type="entry name" value="Enolase-like C-terminal domain"/>
    <property type="match status" value="1"/>
</dbReference>
<evidence type="ECO:0000256" key="4">
    <source>
        <dbReference type="ARBA" id="ARBA00022723"/>
    </source>
</evidence>
<dbReference type="PROSITE" id="PS00909">
    <property type="entry name" value="MR_MLE_2"/>
    <property type="match status" value="1"/>
</dbReference>
<comment type="catalytic activity">
    <reaction evidence="1">
        <text>L-fuconate = 2-dehydro-3-deoxy-L-fuconate + H2O</text>
        <dbReference type="Rhea" id="RHEA:22772"/>
        <dbReference type="ChEBI" id="CHEBI:15377"/>
        <dbReference type="ChEBI" id="CHEBI:21291"/>
        <dbReference type="ChEBI" id="CHEBI:37448"/>
        <dbReference type="EC" id="4.2.1.68"/>
    </reaction>
</comment>
<dbReference type="Pfam" id="PF13378">
    <property type="entry name" value="MR_MLE_C"/>
    <property type="match status" value="1"/>
</dbReference>
<organism evidence="8 9">
    <name type="scientific">Humisphaera borealis</name>
    <dbReference type="NCBI Taxonomy" id="2807512"/>
    <lineage>
        <taxon>Bacteria</taxon>
        <taxon>Pseudomonadati</taxon>
        <taxon>Planctomycetota</taxon>
        <taxon>Phycisphaerae</taxon>
        <taxon>Tepidisphaerales</taxon>
        <taxon>Tepidisphaeraceae</taxon>
        <taxon>Humisphaera</taxon>
    </lineage>
</organism>
<dbReference type="Gene3D" id="3.30.390.10">
    <property type="entry name" value="Enolase-like, N-terminal domain"/>
    <property type="match status" value="1"/>
</dbReference>
<dbReference type="InterPro" id="IPR036849">
    <property type="entry name" value="Enolase-like_C_sf"/>
</dbReference>
<dbReference type="GO" id="GO:0000287">
    <property type="term" value="F:magnesium ion binding"/>
    <property type="evidence" value="ECO:0007669"/>
    <property type="project" value="TreeGrafter"/>
</dbReference>
<dbReference type="Pfam" id="PF02746">
    <property type="entry name" value="MR_MLE_N"/>
    <property type="match status" value="1"/>
</dbReference>
<dbReference type="SFLD" id="SFLDG00179">
    <property type="entry name" value="mandelate_racemase"/>
    <property type="match status" value="1"/>
</dbReference>
<reference evidence="8 9" key="1">
    <citation type="submission" date="2020-10" db="EMBL/GenBank/DDBJ databases">
        <title>Wide distribution of Phycisphaera-like planctomycetes from WD2101 soil group in peatlands and genome analysis of the first cultivated representative.</title>
        <authorList>
            <person name="Dedysh S.N."/>
            <person name="Beletsky A.V."/>
            <person name="Ivanova A."/>
            <person name="Kulichevskaya I.S."/>
            <person name="Suzina N.E."/>
            <person name="Philippov D.A."/>
            <person name="Rakitin A.L."/>
            <person name="Mardanov A.V."/>
            <person name="Ravin N.V."/>
        </authorList>
    </citation>
    <scope>NUCLEOTIDE SEQUENCE [LARGE SCALE GENOMIC DNA]</scope>
    <source>
        <strain evidence="8 9">M1803</strain>
    </source>
</reference>
<dbReference type="EC" id="4.2.1.68" evidence="3"/>
<feature type="domain" description="Mandelate racemase/muconate lactonizing enzyme C-terminal" evidence="7">
    <location>
        <begin position="200"/>
        <end position="296"/>
    </location>
</feature>
<dbReference type="SFLD" id="SFLDF00111">
    <property type="entry name" value="L-fuconate_dehydratase"/>
    <property type="match status" value="1"/>
</dbReference>
<proteinExistence type="predicted"/>
<dbReference type="CDD" id="cd03324">
    <property type="entry name" value="rTSbeta_L-fuconate_dehydratase"/>
    <property type="match status" value="1"/>
</dbReference>
<dbReference type="InterPro" id="IPR046945">
    <property type="entry name" value="RHMD-like"/>
</dbReference>
<dbReference type="InterPro" id="IPR018110">
    <property type="entry name" value="Mandel_Rmase/mucon_lact_enz_CS"/>
</dbReference>
<dbReference type="InterPro" id="IPR013341">
    <property type="entry name" value="Mandelate_racemase_N_dom"/>
</dbReference>
<keyword evidence="9" id="KW-1185">Reference proteome</keyword>
<dbReference type="PANTHER" id="PTHR13794:SF58">
    <property type="entry name" value="MITOCHONDRIAL ENOLASE SUPERFAMILY MEMBER 1"/>
    <property type="match status" value="1"/>
</dbReference>
<evidence type="ECO:0000256" key="3">
    <source>
        <dbReference type="ARBA" id="ARBA00013142"/>
    </source>
</evidence>
<dbReference type="SMART" id="SM00922">
    <property type="entry name" value="MR_MLE"/>
    <property type="match status" value="1"/>
</dbReference>
<comment type="cofactor">
    <cofactor evidence="2">
        <name>Mg(2+)</name>
        <dbReference type="ChEBI" id="CHEBI:18420"/>
    </cofactor>
</comment>
<keyword evidence="4" id="KW-0479">Metal-binding</keyword>
<evidence type="ECO:0000259" key="7">
    <source>
        <dbReference type="SMART" id="SM00922"/>
    </source>
</evidence>
<dbReference type="SUPFAM" id="SSF51604">
    <property type="entry name" value="Enolase C-terminal domain-like"/>
    <property type="match status" value="1"/>
</dbReference>
<protein>
    <recommendedName>
        <fullName evidence="3">L-fuconate dehydratase</fullName>
        <ecNumber evidence="3">4.2.1.68</ecNumber>
    </recommendedName>
</protein>
<dbReference type="SUPFAM" id="SSF54826">
    <property type="entry name" value="Enolase N-terminal domain-like"/>
    <property type="match status" value="1"/>
</dbReference>
<evidence type="ECO:0000256" key="5">
    <source>
        <dbReference type="ARBA" id="ARBA00022842"/>
    </source>
</evidence>
<evidence type="ECO:0000313" key="9">
    <source>
        <dbReference type="Proteomes" id="UP000593765"/>
    </source>
</evidence>
<evidence type="ECO:0000256" key="2">
    <source>
        <dbReference type="ARBA" id="ARBA00001946"/>
    </source>
</evidence>
<dbReference type="GO" id="GO:0050023">
    <property type="term" value="F:L-fuconate dehydratase activity"/>
    <property type="evidence" value="ECO:0007669"/>
    <property type="project" value="UniProtKB-EC"/>
</dbReference>
<dbReference type="FunFam" id="3.20.20.120:FF:000007">
    <property type="entry name" value="Mitochondrial enolase superfamily member 1"/>
    <property type="match status" value="1"/>
</dbReference>
<sequence>MPTRIISLDVIDIRYPTSRNLDGSDAMNLDPDYSATYVVLKTDRAGGPAGHGLTFTIGRGNDLCVAAVELLKHFVVGKSLEEITADFGAFYRQITGDSQLRWLGPEKGIIHLATSAVLNAIWDLWTKTEGKPLWKLLADLSPAELVRCVDFRYITDALTPEEAIGLLEQTAGGKAEREAHVRREGIPAYTTAAGWLGYSDEKLRSLAQHGMRQGFTHFKMKVGRDLQDDLRRLRIVREEVGPARTLMVDANQVWEVGQAIDWMRELAPFKPMWIEEPTNPDDILGHRAIAQAVNPLGIGVATGEHCQNRIMFKQFMAAGAMQFVQADAGRLGGVNECLAVWLLARKFNLPVCPHAGGVGLCEMVQHLSTWDYVACSGSLDRRVVEYVDHLHEHFVDPVRIVNGRYACPTLPGYSIEMKPRSIADHTYPGGAAWR</sequence>
<dbReference type="GO" id="GO:0016052">
    <property type="term" value="P:carbohydrate catabolic process"/>
    <property type="evidence" value="ECO:0007669"/>
    <property type="project" value="InterPro"/>
</dbReference>